<evidence type="ECO:0000313" key="2">
    <source>
        <dbReference type="Proteomes" id="UP001170624"/>
    </source>
</evidence>
<comment type="caution">
    <text evidence="1">The sequence shown here is derived from an EMBL/GenBank/DDBJ whole genome shotgun (WGS) entry which is preliminary data.</text>
</comment>
<dbReference type="InterPro" id="IPR021077">
    <property type="entry name" value="Phage_phi-Lf_Orf112"/>
</dbReference>
<proteinExistence type="predicted"/>
<name>A0AAW7Y644_9GAMM</name>
<dbReference type="EMBL" id="JAUOPU010000012">
    <property type="protein sequence ID" value="MDO6543485.1"/>
    <property type="molecule type" value="Genomic_DNA"/>
</dbReference>
<reference evidence="1" key="1">
    <citation type="submission" date="2023-07" db="EMBL/GenBank/DDBJ databases">
        <title>Genome content predicts the carbon catabolic preferences of heterotrophic bacteria.</title>
        <authorList>
            <person name="Gralka M."/>
        </authorList>
    </citation>
    <scope>NUCLEOTIDE SEQUENCE</scope>
    <source>
        <strain evidence="1">G2M05</strain>
    </source>
</reference>
<dbReference type="Pfam" id="PF12375">
    <property type="entry name" value="DUF3653"/>
    <property type="match status" value="1"/>
</dbReference>
<dbReference type="Proteomes" id="UP001170624">
    <property type="component" value="Unassembled WGS sequence"/>
</dbReference>
<evidence type="ECO:0000313" key="1">
    <source>
        <dbReference type="EMBL" id="MDO6543485.1"/>
    </source>
</evidence>
<accession>A0AAW7Y644</accession>
<organism evidence="1 2">
    <name type="scientific">Photobacterium sanguinicancri</name>
    <dbReference type="NCBI Taxonomy" id="875932"/>
    <lineage>
        <taxon>Bacteria</taxon>
        <taxon>Pseudomonadati</taxon>
        <taxon>Pseudomonadota</taxon>
        <taxon>Gammaproteobacteria</taxon>
        <taxon>Vibrionales</taxon>
        <taxon>Vibrionaceae</taxon>
        <taxon>Photobacterium</taxon>
    </lineage>
</organism>
<sequence>MTKNSLFRKFHCGLTVEKAAELCFESVGEVTKWDEGKTIPPICKRLMRLYAGRELDPISANWHGWTMTHDQLITPSGWGLTPDRIMTGNALIEIGVEHDRKAMSTIMKTARNLSKLP</sequence>
<dbReference type="AlphaFoldDB" id="A0AAW7Y644"/>
<protein>
    <submittedName>
        <fullName evidence="1">DUF3653 domain-containing protein</fullName>
    </submittedName>
</protein>
<gene>
    <name evidence="1" type="ORF">Q4568_13135</name>
</gene>